<name>A0ABR9QLT0_9BACI</name>
<proteinExistence type="predicted"/>
<reference evidence="1 2" key="1">
    <citation type="submission" date="2020-10" db="EMBL/GenBank/DDBJ databases">
        <title>Bacillus sp. HD4P25, an endophyte from a halophyte.</title>
        <authorList>
            <person name="Sun J.-Q."/>
        </authorList>
    </citation>
    <scope>NUCLEOTIDE SEQUENCE [LARGE SCALE GENOMIC DNA]</scope>
    <source>
        <strain evidence="1 2">YIM 93174</strain>
    </source>
</reference>
<dbReference type="PANTHER" id="PTHR48098:SF3">
    <property type="entry name" value="IRON(III) ENTEROBACTIN ESTERASE"/>
    <property type="match status" value="1"/>
</dbReference>
<accession>A0ABR9QLT0</accession>
<dbReference type="Proteomes" id="UP001516662">
    <property type="component" value="Unassembled WGS sequence"/>
</dbReference>
<keyword evidence="2" id="KW-1185">Reference proteome</keyword>
<dbReference type="Pfam" id="PF00756">
    <property type="entry name" value="Esterase"/>
    <property type="match status" value="1"/>
</dbReference>
<dbReference type="RefSeq" id="WP_193538088.1">
    <property type="nucleotide sequence ID" value="NZ_JADCLJ010000022.1"/>
</dbReference>
<comment type="caution">
    <text evidence="1">The sequence shown here is derived from an EMBL/GenBank/DDBJ whole genome shotgun (WGS) entry which is preliminary data.</text>
</comment>
<dbReference type="InterPro" id="IPR050583">
    <property type="entry name" value="Mycobacterial_A85_antigen"/>
</dbReference>
<dbReference type="PANTHER" id="PTHR48098">
    <property type="entry name" value="ENTEROCHELIN ESTERASE-RELATED"/>
    <property type="match status" value="1"/>
</dbReference>
<dbReference type="Gene3D" id="3.40.50.1820">
    <property type="entry name" value="alpha/beta hydrolase"/>
    <property type="match status" value="1"/>
</dbReference>
<dbReference type="EMBL" id="JADCLJ010000022">
    <property type="protein sequence ID" value="MBE4909450.1"/>
    <property type="molecule type" value="Genomic_DNA"/>
</dbReference>
<dbReference type="InterPro" id="IPR000801">
    <property type="entry name" value="Esterase-like"/>
</dbReference>
<protein>
    <submittedName>
        <fullName evidence="1">Esterase family protein</fullName>
    </submittedName>
</protein>
<evidence type="ECO:0000313" key="1">
    <source>
        <dbReference type="EMBL" id="MBE4909450.1"/>
    </source>
</evidence>
<dbReference type="InterPro" id="IPR029058">
    <property type="entry name" value="AB_hydrolase_fold"/>
</dbReference>
<dbReference type="SUPFAM" id="SSF53474">
    <property type="entry name" value="alpha/beta-Hydrolases"/>
    <property type="match status" value="1"/>
</dbReference>
<sequence>MEAKTHGITKEVTIHSHSLGEEVEVLLYFPSTYSPLYKYTVLIAQDGRDYFNLGRIAKTTEELLTEREIDNTIIVGIPYIDVKDRYEKYHPNGSKHNKYQRFLAEELVPYLDSELPTYQIGMGRALIGDSLAGTASLLTALSYPNTFGKVILQSPYVNDHVKKEVEQFSQPHLLSIYHVVGSKETAVETTNGKVKDFLAPNRELNALMKNMSFTYFYDEFDGDHTWTHWQPDLHRALKMSLKL</sequence>
<gene>
    <name evidence="1" type="ORF">IMZ08_15465</name>
</gene>
<evidence type="ECO:0000313" key="2">
    <source>
        <dbReference type="Proteomes" id="UP001516662"/>
    </source>
</evidence>
<organism evidence="1 2">
    <name type="scientific">Litchfieldia luteola</name>
    <dbReference type="NCBI Taxonomy" id="682179"/>
    <lineage>
        <taxon>Bacteria</taxon>
        <taxon>Bacillati</taxon>
        <taxon>Bacillota</taxon>
        <taxon>Bacilli</taxon>
        <taxon>Bacillales</taxon>
        <taxon>Bacillaceae</taxon>
        <taxon>Litchfieldia</taxon>
    </lineage>
</organism>